<reference evidence="3 4" key="1">
    <citation type="submission" date="2020-07" db="EMBL/GenBank/DDBJ databases">
        <title>Sequencing the genomes of 1000 actinobacteria strains.</title>
        <authorList>
            <person name="Klenk H.-P."/>
        </authorList>
    </citation>
    <scope>NUCLEOTIDE SEQUENCE [LARGE SCALE GENOMIC DNA]</scope>
    <source>
        <strain evidence="3 4">DSM 18965</strain>
    </source>
</reference>
<proteinExistence type="predicted"/>
<dbReference type="AlphaFoldDB" id="A0A7Y9JP44"/>
<protein>
    <submittedName>
        <fullName evidence="3">Uncharacterized protein</fullName>
    </submittedName>
</protein>
<gene>
    <name evidence="3" type="ORF">BKA08_000014</name>
</gene>
<dbReference type="EMBL" id="JACCBE010000001">
    <property type="protein sequence ID" value="NYD55776.1"/>
    <property type="molecule type" value="Genomic_DNA"/>
</dbReference>
<feature type="transmembrane region" description="Helical" evidence="2">
    <location>
        <begin position="16"/>
        <end position="39"/>
    </location>
</feature>
<sequence length="206" mass="20548">MRRSRVRSRRDRDVRLGYAGLVIGAGAFVGALVVTTNLVDVLPDLDLQQPVLAQEQRVVDGAQMRPRTSTAPGVSGTGDARRASAPVPGGRATPQAQPAVAPAPAPAPAPTPANPNPNPTTPTPTTPTTPTPDPDPAPGPGGPVSSVLNPVAATAAEVLDGLSGGATQPVSQGAVAVVGIVGELADGPLEGLRRSEAPQGCLLTCP</sequence>
<keyword evidence="2" id="KW-0812">Transmembrane</keyword>
<accession>A0A7Y9JP44</accession>
<organism evidence="3 4">
    <name type="scientific">Nocardioides marinisabuli</name>
    <dbReference type="NCBI Taxonomy" id="419476"/>
    <lineage>
        <taxon>Bacteria</taxon>
        <taxon>Bacillati</taxon>
        <taxon>Actinomycetota</taxon>
        <taxon>Actinomycetes</taxon>
        <taxon>Propionibacteriales</taxon>
        <taxon>Nocardioidaceae</taxon>
        <taxon>Nocardioides</taxon>
    </lineage>
</organism>
<feature type="compositionally biased region" description="Pro residues" evidence="1">
    <location>
        <begin position="101"/>
        <end position="141"/>
    </location>
</feature>
<keyword evidence="4" id="KW-1185">Reference proteome</keyword>
<evidence type="ECO:0000256" key="2">
    <source>
        <dbReference type="SAM" id="Phobius"/>
    </source>
</evidence>
<evidence type="ECO:0000313" key="3">
    <source>
        <dbReference type="EMBL" id="NYD55776.1"/>
    </source>
</evidence>
<keyword evidence="2" id="KW-0472">Membrane</keyword>
<feature type="region of interest" description="Disordered" evidence="1">
    <location>
        <begin position="58"/>
        <end position="147"/>
    </location>
</feature>
<dbReference type="Proteomes" id="UP000516957">
    <property type="component" value="Unassembled WGS sequence"/>
</dbReference>
<evidence type="ECO:0000313" key="4">
    <source>
        <dbReference type="Proteomes" id="UP000516957"/>
    </source>
</evidence>
<keyword evidence="2" id="KW-1133">Transmembrane helix</keyword>
<evidence type="ECO:0000256" key="1">
    <source>
        <dbReference type="SAM" id="MobiDB-lite"/>
    </source>
</evidence>
<name>A0A7Y9JP44_9ACTN</name>
<comment type="caution">
    <text evidence="3">The sequence shown here is derived from an EMBL/GenBank/DDBJ whole genome shotgun (WGS) entry which is preliminary data.</text>
</comment>
<dbReference type="RefSeq" id="WP_179613752.1">
    <property type="nucleotide sequence ID" value="NZ_CP059163.1"/>
</dbReference>